<proteinExistence type="predicted"/>
<protein>
    <submittedName>
        <fullName evidence="2">Uncharacterized protein</fullName>
    </submittedName>
</protein>
<dbReference type="PANTHER" id="PTHR31025">
    <property type="entry name" value="SI:CH211-196P9.1-RELATED"/>
    <property type="match status" value="1"/>
</dbReference>
<evidence type="ECO:0000313" key="2">
    <source>
        <dbReference type="Ensembl" id="ENSOMEP00000003175.1"/>
    </source>
</evidence>
<sequence>MPCTAAQLRVIIEETQIHKMHLPNGIPTTVEELLSAVKLHFCLDGNIALMYMDKDFGNEFFTLTSTNELRDKDTLKVVDREPPVIITLAPVTDNSTSSQGSLNESASDNSSLVNCSDTFSFPQPPEFRSQTWPTNFSIPSFSFDVELLLQEGNKACGKDGSLIQNPSLKSDILEKLAEEIFQYTAYPSGLQILAVVEALLKKHPCLQEPGTSFSGLYGWQQRLKYKMANFRSKLRKRKVPCPELDINSFHGKTHNRTSPKIYKKPKRAEVNYLPPHPSGETVETLELIRKELLEDVKKKNNAKEIQEKMAATFSSRRLEVVKSSPAIKDFLERWPALFSETEV</sequence>
<feature type="coiled-coil region" evidence="1">
    <location>
        <begin position="282"/>
        <end position="309"/>
    </location>
</feature>
<reference evidence="2" key="1">
    <citation type="submission" date="2025-08" db="UniProtKB">
        <authorList>
            <consortium name="Ensembl"/>
        </authorList>
    </citation>
    <scope>IDENTIFICATION</scope>
</reference>
<dbReference type="STRING" id="30732.ENSOMEP00000003175"/>
<evidence type="ECO:0000256" key="1">
    <source>
        <dbReference type="SAM" id="Coils"/>
    </source>
</evidence>
<dbReference type="PANTHER" id="PTHR31025:SF25">
    <property type="entry name" value="ZINC FINGER (C2H2)-60"/>
    <property type="match status" value="1"/>
</dbReference>
<evidence type="ECO:0000313" key="3">
    <source>
        <dbReference type="Proteomes" id="UP000261560"/>
    </source>
</evidence>
<keyword evidence="1" id="KW-0175">Coiled coil</keyword>
<dbReference type="Proteomes" id="UP000261560">
    <property type="component" value="Unplaced"/>
</dbReference>
<dbReference type="OMA" id="LFCENQI"/>
<reference evidence="2" key="2">
    <citation type="submission" date="2025-09" db="UniProtKB">
        <authorList>
            <consortium name="Ensembl"/>
        </authorList>
    </citation>
    <scope>IDENTIFICATION</scope>
</reference>
<accession>A0A3B3BCG6</accession>
<dbReference type="AlphaFoldDB" id="A0A3B3BCG6"/>
<organism evidence="2 3">
    <name type="scientific">Oryzias melastigma</name>
    <name type="common">Marine medaka</name>
    <dbReference type="NCBI Taxonomy" id="30732"/>
    <lineage>
        <taxon>Eukaryota</taxon>
        <taxon>Metazoa</taxon>
        <taxon>Chordata</taxon>
        <taxon>Craniata</taxon>
        <taxon>Vertebrata</taxon>
        <taxon>Euteleostomi</taxon>
        <taxon>Actinopterygii</taxon>
        <taxon>Neopterygii</taxon>
        <taxon>Teleostei</taxon>
        <taxon>Neoteleostei</taxon>
        <taxon>Acanthomorphata</taxon>
        <taxon>Ovalentaria</taxon>
        <taxon>Atherinomorphae</taxon>
        <taxon>Beloniformes</taxon>
        <taxon>Adrianichthyidae</taxon>
        <taxon>Oryziinae</taxon>
        <taxon>Oryzias</taxon>
    </lineage>
</organism>
<dbReference type="Ensembl" id="ENSOMET00000011262.1">
    <property type="protein sequence ID" value="ENSOMEP00000003175.1"/>
    <property type="gene ID" value="ENSOMEG00000004092.1"/>
</dbReference>
<dbReference type="GeneTree" id="ENSGT00950000182912"/>
<keyword evidence="3" id="KW-1185">Reference proteome</keyword>
<dbReference type="PaxDb" id="30732-ENSOMEP00000003175"/>
<name>A0A3B3BCG6_ORYME</name>